<evidence type="ECO:0000313" key="1">
    <source>
        <dbReference type="EMBL" id="VAX01913.1"/>
    </source>
</evidence>
<name>A0A3B1APM4_9ZZZZ</name>
<gene>
    <name evidence="1" type="ORF">MNBD_GAMMA20-180</name>
</gene>
<accession>A0A3B1APM4</accession>
<proteinExistence type="predicted"/>
<sequence length="78" mass="8233">MDSRCLSLLGVLGLLSLSPGVMAAEEDGQAPDLALLEFLGSWEDADGEWIDPLQMLDVLEAEDTPATSATDPGVENDD</sequence>
<reference evidence="1" key="1">
    <citation type="submission" date="2018-06" db="EMBL/GenBank/DDBJ databases">
        <authorList>
            <person name="Zhirakovskaya E."/>
        </authorList>
    </citation>
    <scope>NUCLEOTIDE SEQUENCE</scope>
</reference>
<dbReference type="AlphaFoldDB" id="A0A3B1APM4"/>
<dbReference type="EMBL" id="UOFU01000244">
    <property type="protein sequence ID" value="VAX01913.1"/>
    <property type="molecule type" value="Genomic_DNA"/>
</dbReference>
<protein>
    <submittedName>
        <fullName evidence="1">Uncharacterized protein</fullName>
    </submittedName>
</protein>
<organism evidence="1">
    <name type="scientific">hydrothermal vent metagenome</name>
    <dbReference type="NCBI Taxonomy" id="652676"/>
    <lineage>
        <taxon>unclassified sequences</taxon>
        <taxon>metagenomes</taxon>
        <taxon>ecological metagenomes</taxon>
    </lineage>
</organism>